<dbReference type="InterPro" id="IPR000120">
    <property type="entry name" value="Amidase"/>
</dbReference>
<organism evidence="3 4">
    <name type="scientific">Arthrobacter deserti</name>
    <dbReference type="NCBI Taxonomy" id="1742687"/>
    <lineage>
        <taxon>Bacteria</taxon>
        <taxon>Bacillati</taxon>
        <taxon>Actinomycetota</taxon>
        <taxon>Actinomycetes</taxon>
        <taxon>Micrococcales</taxon>
        <taxon>Micrococcaceae</taxon>
        <taxon>Arthrobacter</taxon>
    </lineage>
</organism>
<dbReference type="Pfam" id="PF01425">
    <property type="entry name" value="Amidase"/>
    <property type="match status" value="1"/>
</dbReference>
<dbReference type="InterPro" id="IPR020556">
    <property type="entry name" value="Amidase_CS"/>
</dbReference>
<reference evidence="3 4" key="1">
    <citation type="submission" date="2020-04" db="EMBL/GenBank/DDBJ databases">
        <authorList>
            <person name="Liu S."/>
        </authorList>
    </citation>
    <scope>NUCLEOTIDE SEQUENCE [LARGE SCALE GENOMIC DNA]</scope>
    <source>
        <strain evidence="3 4">CGMCC 1.15091</strain>
    </source>
</reference>
<evidence type="ECO:0000313" key="3">
    <source>
        <dbReference type="EMBL" id="NKX51815.1"/>
    </source>
</evidence>
<gene>
    <name evidence="3" type="ORF">HER39_14825</name>
</gene>
<dbReference type="PANTHER" id="PTHR11895:SF7">
    <property type="entry name" value="GLUTAMYL-TRNA(GLN) AMIDOTRANSFERASE SUBUNIT A, MITOCHONDRIAL"/>
    <property type="match status" value="1"/>
</dbReference>
<protein>
    <recommendedName>
        <fullName evidence="2">Amidase domain-containing protein</fullName>
    </recommendedName>
</protein>
<feature type="domain" description="Amidase" evidence="2">
    <location>
        <begin position="31"/>
        <end position="286"/>
    </location>
</feature>
<evidence type="ECO:0000259" key="2">
    <source>
        <dbReference type="Pfam" id="PF01425"/>
    </source>
</evidence>
<dbReference type="Gene3D" id="3.90.1300.10">
    <property type="entry name" value="Amidase signature (AS) domain"/>
    <property type="match status" value="1"/>
</dbReference>
<dbReference type="EMBL" id="JAAZSR010000315">
    <property type="protein sequence ID" value="NKX51815.1"/>
    <property type="molecule type" value="Genomic_DNA"/>
</dbReference>
<name>A0ABX1JUG8_9MICC</name>
<dbReference type="Proteomes" id="UP000523795">
    <property type="component" value="Unassembled WGS sequence"/>
</dbReference>
<dbReference type="InterPro" id="IPR036928">
    <property type="entry name" value="AS_sf"/>
</dbReference>
<dbReference type="PANTHER" id="PTHR11895">
    <property type="entry name" value="TRANSAMIDASE"/>
    <property type="match status" value="1"/>
</dbReference>
<feature type="non-terminal residue" evidence="3">
    <location>
        <position position="295"/>
    </location>
</feature>
<dbReference type="InterPro" id="IPR023631">
    <property type="entry name" value="Amidase_dom"/>
</dbReference>
<dbReference type="SUPFAM" id="SSF75304">
    <property type="entry name" value="Amidase signature (AS) enzymes"/>
    <property type="match status" value="1"/>
</dbReference>
<comment type="similarity">
    <text evidence="1">Belongs to the amidase family.</text>
</comment>
<sequence>MPAATLAVDDGAYISRPDHGRAPGPWDSPRRLAGVPFAVKDNIESCGYPTTAGTAGLRDNLTGRNARVVQQLVDAGAVVIGKTNMHELGLGVTSNNATFGPVRHPADPLRSAGGSSGGSAAAVARGEVPFALGTDTGGSVRIPASFCGIAGYRPSTGRHSSEGLINISWTRDTIGILAKSMEWITTVDSILTGRKAAHPAPGRRIRLGVPGDFYQRLDPDVERVVAEALDFLGHRGVDLVDLHMGGICEASLEVGFPIIGYETEHALRGYLASRSTPMTFEEFCSAEHSPDVRKI</sequence>
<proteinExistence type="inferred from homology"/>
<keyword evidence="4" id="KW-1185">Reference proteome</keyword>
<evidence type="ECO:0000256" key="1">
    <source>
        <dbReference type="ARBA" id="ARBA00009199"/>
    </source>
</evidence>
<comment type="caution">
    <text evidence="3">The sequence shown here is derived from an EMBL/GenBank/DDBJ whole genome shotgun (WGS) entry which is preliminary data.</text>
</comment>
<dbReference type="PROSITE" id="PS00571">
    <property type="entry name" value="AMIDASES"/>
    <property type="match status" value="1"/>
</dbReference>
<accession>A0ABX1JUG8</accession>
<evidence type="ECO:0000313" key="4">
    <source>
        <dbReference type="Proteomes" id="UP000523795"/>
    </source>
</evidence>